<dbReference type="EMBL" id="JAAAHW010000500">
    <property type="protein sequence ID" value="KAG0001757.1"/>
    <property type="molecule type" value="Genomic_DNA"/>
</dbReference>
<feature type="region of interest" description="Disordered" evidence="10">
    <location>
        <begin position="138"/>
        <end position="159"/>
    </location>
</feature>
<evidence type="ECO:0000256" key="9">
    <source>
        <dbReference type="ARBA" id="ARBA00023136"/>
    </source>
</evidence>
<evidence type="ECO:0000256" key="3">
    <source>
        <dbReference type="ARBA" id="ARBA00008640"/>
    </source>
</evidence>
<name>A0A9P6MIH0_9FUNG</name>
<keyword evidence="9 11" id="KW-0472">Membrane</keyword>
<dbReference type="PANTHER" id="PTHR47549">
    <property type="entry name" value="GOLGI APPARATUS MEMBRANE PROTEIN TVP38-RELATED"/>
    <property type="match status" value="1"/>
</dbReference>
<feature type="transmembrane region" description="Helical" evidence="11">
    <location>
        <begin position="105"/>
        <end position="127"/>
    </location>
</feature>
<dbReference type="GO" id="GO:0000139">
    <property type="term" value="C:Golgi membrane"/>
    <property type="evidence" value="ECO:0007669"/>
    <property type="project" value="UniProtKB-SubCell"/>
</dbReference>
<feature type="transmembrane region" description="Helical" evidence="11">
    <location>
        <begin position="24"/>
        <end position="50"/>
    </location>
</feature>
<feature type="compositionally biased region" description="Acidic residues" evidence="10">
    <location>
        <begin position="295"/>
        <end position="306"/>
    </location>
</feature>
<evidence type="ECO:0000313" key="13">
    <source>
        <dbReference type="EMBL" id="KAG0001757.1"/>
    </source>
</evidence>
<feature type="transmembrane region" description="Helical" evidence="11">
    <location>
        <begin position="166"/>
        <end position="185"/>
    </location>
</feature>
<keyword evidence="6 11" id="KW-0812">Transmembrane</keyword>
<sequence>MTCLFATSFPPLIGYSSIVTMSGYVYGFVYGFIIAFSSALVGSIVCFYFCRRWFRTQVRSLMAKNKSLKGVIRTVERRGFRLLVLIRLAPYPFNIMNALLSATHIPLYTFTLATAISLIKLALHVYIGSTLSSLIEGDDDNDNDNNNGENNHPKDPSQGHSKKLKIVIMVFSLILGIGVGAYVWMVAKREVEKTEAIRVERRRRRREVSLRRALNEHFGTDITGDDNNNNNGIELSNQRYGHGMDLGSSDSGHRDVGDGGYNEDQSLFGRLELGRSQGRQETLWRDMGGNMDSFTDSEDDDDDYSDPLDGVDGNDDDDGDDGHQHHYQGQYLNDLDGRSEYRRVGQHDGRNEHEVVEEGEQLDFSAHHTELTHTLWEDDDAADAGFEARLPATGLVSIDQTADEEDIDDRW</sequence>
<dbReference type="GO" id="GO:0016192">
    <property type="term" value="P:vesicle-mediated transport"/>
    <property type="evidence" value="ECO:0007669"/>
    <property type="project" value="TreeGrafter"/>
</dbReference>
<keyword evidence="14" id="KW-1185">Reference proteome</keyword>
<dbReference type="Pfam" id="PF09335">
    <property type="entry name" value="VTT_dom"/>
    <property type="match status" value="1"/>
</dbReference>
<evidence type="ECO:0000256" key="8">
    <source>
        <dbReference type="ARBA" id="ARBA00023034"/>
    </source>
</evidence>
<comment type="caution">
    <text evidence="13">The sequence shown here is derived from an EMBL/GenBank/DDBJ whole genome shotgun (WGS) entry which is preliminary data.</text>
</comment>
<evidence type="ECO:0000313" key="14">
    <source>
        <dbReference type="Proteomes" id="UP000749646"/>
    </source>
</evidence>
<comment type="function">
    <text evidence="1">Golgi membrane protein involved in vesicular trafficking and spindle migration.</text>
</comment>
<dbReference type="AlphaFoldDB" id="A0A9P6MIH0"/>
<evidence type="ECO:0000256" key="4">
    <source>
        <dbReference type="ARBA" id="ARBA00013533"/>
    </source>
</evidence>
<evidence type="ECO:0000259" key="12">
    <source>
        <dbReference type="Pfam" id="PF09335"/>
    </source>
</evidence>
<evidence type="ECO:0000256" key="2">
    <source>
        <dbReference type="ARBA" id="ARBA00004653"/>
    </source>
</evidence>
<evidence type="ECO:0000256" key="10">
    <source>
        <dbReference type="SAM" id="MobiDB-lite"/>
    </source>
</evidence>
<gene>
    <name evidence="13" type="ORF">BGZ65_003206</name>
</gene>
<comment type="subcellular location">
    <subcellularLocation>
        <location evidence="2">Golgi apparatus membrane</location>
        <topology evidence="2">Multi-pass membrane protein</topology>
    </subcellularLocation>
</comment>
<reference evidence="13" key="1">
    <citation type="journal article" date="2020" name="Fungal Divers.">
        <title>Resolving the Mortierellaceae phylogeny through synthesis of multi-gene phylogenetics and phylogenomics.</title>
        <authorList>
            <person name="Vandepol N."/>
            <person name="Liber J."/>
            <person name="Desiro A."/>
            <person name="Na H."/>
            <person name="Kennedy M."/>
            <person name="Barry K."/>
            <person name="Grigoriev I.V."/>
            <person name="Miller A.N."/>
            <person name="O'Donnell K."/>
            <person name="Stajich J.E."/>
            <person name="Bonito G."/>
        </authorList>
    </citation>
    <scope>NUCLEOTIDE SEQUENCE</scope>
    <source>
        <strain evidence="13">MES-2147</strain>
    </source>
</reference>
<accession>A0A9P6MIH0</accession>
<comment type="similarity">
    <text evidence="3">Belongs to the TVP38/TMEM64 family.</text>
</comment>
<evidence type="ECO:0000256" key="1">
    <source>
        <dbReference type="ARBA" id="ARBA00002978"/>
    </source>
</evidence>
<organism evidence="13 14">
    <name type="scientific">Modicella reniformis</name>
    <dbReference type="NCBI Taxonomy" id="1440133"/>
    <lineage>
        <taxon>Eukaryota</taxon>
        <taxon>Fungi</taxon>
        <taxon>Fungi incertae sedis</taxon>
        <taxon>Mucoromycota</taxon>
        <taxon>Mortierellomycotina</taxon>
        <taxon>Mortierellomycetes</taxon>
        <taxon>Mortierellales</taxon>
        <taxon>Mortierellaceae</taxon>
        <taxon>Modicella</taxon>
    </lineage>
</organism>
<dbReference type="InterPro" id="IPR032816">
    <property type="entry name" value="VTT_dom"/>
</dbReference>
<keyword evidence="7 11" id="KW-1133">Transmembrane helix</keyword>
<feature type="region of interest" description="Disordered" evidence="10">
    <location>
        <begin position="278"/>
        <end position="337"/>
    </location>
</feature>
<feature type="domain" description="VTT" evidence="12">
    <location>
        <begin position="16"/>
        <end position="129"/>
    </location>
</feature>
<evidence type="ECO:0000256" key="7">
    <source>
        <dbReference type="ARBA" id="ARBA00022989"/>
    </source>
</evidence>
<keyword evidence="8" id="KW-0333">Golgi apparatus</keyword>
<evidence type="ECO:0000256" key="6">
    <source>
        <dbReference type="ARBA" id="ARBA00022692"/>
    </source>
</evidence>
<dbReference type="Proteomes" id="UP000749646">
    <property type="component" value="Unassembled WGS sequence"/>
</dbReference>
<evidence type="ECO:0000256" key="11">
    <source>
        <dbReference type="SAM" id="Phobius"/>
    </source>
</evidence>
<dbReference type="GO" id="GO:0000022">
    <property type="term" value="P:mitotic spindle elongation"/>
    <property type="evidence" value="ECO:0007669"/>
    <property type="project" value="TreeGrafter"/>
</dbReference>
<protein>
    <recommendedName>
        <fullName evidence="4">Golgi apparatus membrane protein TVP38</fullName>
    </recommendedName>
    <alternativeName>
        <fullName evidence="5">Golgi apparatus membrane protein tvp38</fullName>
    </alternativeName>
</protein>
<dbReference type="PANTHER" id="PTHR47549:SF1">
    <property type="entry name" value="GOLGI APPARATUS MEMBRANE PROTEIN TVP38"/>
    <property type="match status" value="1"/>
</dbReference>
<proteinExistence type="inferred from homology"/>
<dbReference type="InterPro" id="IPR051076">
    <property type="entry name" value="Golgi_membrane_TVP38/TMEM64"/>
</dbReference>
<dbReference type="OrthoDB" id="166803at2759"/>
<evidence type="ECO:0000256" key="5">
    <source>
        <dbReference type="ARBA" id="ARBA00020673"/>
    </source>
</evidence>